<feature type="compositionally biased region" description="Low complexity" evidence="1">
    <location>
        <begin position="187"/>
        <end position="206"/>
    </location>
</feature>
<protein>
    <submittedName>
        <fullName evidence="2">Uncharacterized protein</fullName>
    </submittedName>
</protein>
<gene>
    <name evidence="2" type="ORF">VTJ49DRAFT_824</name>
</gene>
<keyword evidence="3" id="KW-1185">Reference proteome</keyword>
<proteinExistence type="predicted"/>
<feature type="region of interest" description="Disordered" evidence="1">
    <location>
        <begin position="180"/>
        <end position="214"/>
    </location>
</feature>
<dbReference type="EMBL" id="JAZGSY010000128">
    <property type="protein sequence ID" value="KAL1840089.1"/>
    <property type="molecule type" value="Genomic_DNA"/>
</dbReference>
<name>A0ABR3VE21_HUMIN</name>
<evidence type="ECO:0000313" key="2">
    <source>
        <dbReference type="EMBL" id="KAL1840089.1"/>
    </source>
</evidence>
<evidence type="ECO:0000256" key="1">
    <source>
        <dbReference type="SAM" id="MobiDB-lite"/>
    </source>
</evidence>
<accession>A0ABR3VE21</accession>
<sequence>MDSRTGSSILSPATQDSDEQMNRRVFLDELQNGLDCVQGSGSFAAFETTGSDSRWRAETIVDTSVRNTWEMDAAKIRFDQRWDDDVLQLCINFVEESLGIQASIRAEPYKMLIYEKGAMFKGSSCCHPASSHMKASRPSLQKSPSGCSILTESNRLRRALRIRSLIDIIIADKDDNGRAEPGLTYNTTLTTTPSSSGGPRRPALPSFCSGAPQVGGEVVRGPLG</sequence>
<organism evidence="2 3">
    <name type="scientific">Humicola insolens</name>
    <name type="common">Soft-rot fungus</name>
    <dbReference type="NCBI Taxonomy" id="85995"/>
    <lineage>
        <taxon>Eukaryota</taxon>
        <taxon>Fungi</taxon>
        <taxon>Dikarya</taxon>
        <taxon>Ascomycota</taxon>
        <taxon>Pezizomycotina</taxon>
        <taxon>Sordariomycetes</taxon>
        <taxon>Sordariomycetidae</taxon>
        <taxon>Sordariales</taxon>
        <taxon>Chaetomiaceae</taxon>
        <taxon>Mycothermus</taxon>
    </lineage>
</organism>
<dbReference type="Proteomes" id="UP001583172">
    <property type="component" value="Unassembled WGS sequence"/>
</dbReference>
<evidence type="ECO:0000313" key="3">
    <source>
        <dbReference type="Proteomes" id="UP001583172"/>
    </source>
</evidence>
<comment type="caution">
    <text evidence="2">The sequence shown here is derived from an EMBL/GenBank/DDBJ whole genome shotgun (WGS) entry which is preliminary data.</text>
</comment>
<reference evidence="2 3" key="1">
    <citation type="journal article" date="2024" name="Commun. Biol.">
        <title>Comparative genomic analysis of thermophilic fungi reveals convergent evolutionary adaptations and gene losses.</title>
        <authorList>
            <person name="Steindorff A.S."/>
            <person name="Aguilar-Pontes M.V."/>
            <person name="Robinson A.J."/>
            <person name="Andreopoulos B."/>
            <person name="LaButti K."/>
            <person name="Kuo A."/>
            <person name="Mondo S."/>
            <person name="Riley R."/>
            <person name="Otillar R."/>
            <person name="Haridas S."/>
            <person name="Lipzen A."/>
            <person name="Grimwood J."/>
            <person name="Schmutz J."/>
            <person name="Clum A."/>
            <person name="Reid I.D."/>
            <person name="Moisan M.C."/>
            <person name="Butler G."/>
            <person name="Nguyen T.T.M."/>
            <person name="Dewar K."/>
            <person name="Conant G."/>
            <person name="Drula E."/>
            <person name="Henrissat B."/>
            <person name="Hansel C."/>
            <person name="Singer S."/>
            <person name="Hutchinson M.I."/>
            <person name="de Vries R.P."/>
            <person name="Natvig D.O."/>
            <person name="Powell A.J."/>
            <person name="Tsang A."/>
            <person name="Grigoriev I.V."/>
        </authorList>
    </citation>
    <scope>NUCLEOTIDE SEQUENCE [LARGE SCALE GENOMIC DNA]</scope>
    <source>
        <strain evidence="2 3">CBS 620.91</strain>
    </source>
</reference>